<organism evidence="2 3">
    <name type="scientific">Rufibacter roseus</name>
    <dbReference type="NCBI Taxonomy" id="1567108"/>
    <lineage>
        <taxon>Bacteria</taxon>
        <taxon>Pseudomonadati</taxon>
        <taxon>Bacteroidota</taxon>
        <taxon>Cytophagia</taxon>
        <taxon>Cytophagales</taxon>
        <taxon>Hymenobacteraceae</taxon>
        <taxon>Rufibacter</taxon>
    </lineage>
</organism>
<protein>
    <submittedName>
        <fullName evidence="2">Uncharacterized protein</fullName>
    </submittedName>
</protein>
<dbReference type="RefSeq" id="WP_153042293.1">
    <property type="nucleotide sequence ID" value="NZ_JBHSYQ010000008.1"/>
</dbReference>
<keyword evidence="3" id="KW-1185">Reference proteome</keyword>
<keyword evidence="1" id="KW-0732">Signal</keyword>
<evidence type="ECO:0000313" key="2">
    <source>
        <dbReference type="EMBL" id="MFC6998876.1"/>
    </source>
</evidence>
<name>A0ABW2DRM4_9BACT</name>
<evidence type="ECO:0000256" key="1">
    <source>
        <dbReference type="SAM" id="SignalP"/>
    </source>
</evidence>
<gene>
    <name evidence="2" type="ORF">ACFQHR_14660</name>
</gene>
<proteinExistence type="predicted"/>
<dbReference type="EMBL" id="JBHSYQ010000008">
    <property type="protein sequence ID" value="MFC6998876.1"/>
    <property type="molecule type" value="Genomic_DNA"/>
</dbReference>
<dbReference type="Proteomes" id="UP001596405">
    <property type="component" value="Unassembled WGS sequence"/>
</dbReference>
<evidence type="ECO:0000313" key="3">
    <source>
        <dbReference type="Proteomes" id="UP001596405"/>
    </source>
</evidence>
<comment type="caution">
    <text evidence="2">The sequence shown here is derived from an EMBL/GenBank/DDBJ whole genome shotgun (WGS) entry which is preliminary data.</text>
</comment>
<accession>A0ABW2DRM4</accession>
<feature type="signal peptide" evidence="1">
    <location>
        <begin position="1"/>
        <end position="26"/>
    </location>
</feature>
<sequence>MKSLHFWLFLLANAVLVCFLSQTVIAQGTASVSKKVDSLRFVTEMPSICEGTPGTANVLTQGCGSKHFWEVVKLKANAIPLLLDKLDDSTSTAAAVSMFGHQYTVADIAYVALGEIFMAYQPLNY</sequence>
<reference evidence="3" key="1">
    <citation type="journal article" date="2019" name="Int. J. Syst. Evol. Microbiol.">
        <title>The Global Catalogue of Microorganisms (GCM) 10K type strain sequencing project: providing services to taxonomists for standard genome sequencing and annotation.</title>
        <authorList>
            <consortium name="The Broad Institute Genomics Platform"/>
            <consortium name="The Broad Institute Genome Sequencing Center for Infectious Disease"/>
            <person name="Wu L."/>
            <person name="Ma J."/>
        </authorList>
    </citation>
    <scope>NUCLEOTIDE SEQUENCE [LARGE SCALE GENOMIC DNA]</scope>
    <source>
        <strain evidence="3">CGMCC 4.7393</strain>
    </source>
</reference>
<feature type="chain" id="PRO_5046518258" evidence="1">
    <location>
        <begin position="27"/>
        <end position="125"/>
    </location>
</feature>